<proteinExistence type="predicted"/>
<dbReference type="PROSITE" id="PS50297">
    <property type="entry name" value="ANK_REP_REGION"/>
    <property type="match status" value="1"/>
</dbReference>
<feature type="region of interest" description="Disordered" evidence="4">
    <location>
        <begin position="526"/>
        <end position="596"/>
    </location>
</feature>
<feature type="repeat" description="ANK" evidence="3">
    <location>
        <begin position="297"/>
        <end position="329"/>
    </location>
</feature>
<feature type="compositionally biased region" description="Basic and acidic residues" evidence="4">
    <location>
        <begin position="458"/>
        <end position="472"/>
    </location>
</feature>
<dbReference type="PANTHER" id="PTHR24173">
    <property type="entry name" value="ANKYRIN REPEAT CONTAINING"/>
    <property type="match status" value="1"/>
</dbReference>
<dbReference type="SMART" id="SM00248">
    <property type="entry name" value="ANK"/>
    <property type="match status" value="3"/>
</dbReference>
<dbReference type="KEGG" id="bbis:104994083"/>
<dbReference type="AlphaFoldDB" id="A0A6P3I261"/>
<feature type="compositionally biased region" description="Basic and acidic residues" evidence="4">
    <location>
        <begin position="543"/>
        <end position="553"/>
    </location>
</feature>
<evidence type="ECO:0000256" key="1">
    <source>
        <dbReference type="ARBA" id="ARBA00022737"/>
    </source>
</evidence>
<evidence type="ECO:0000313" key="6">
    <source>
        <dbReference type="RefSeq" id="XP_010845839.1"/>
    </source>
</evidence>
<dbReference type="InterPro" id="IPR002110">
    <property type="entry name" value="Ankyrin_rpt"/>
</dbReference>
<dbReference type="RefSeq" id="XP_010845839.1">
    <property type="nucleotide sequence ID" value="XM_010847537.1"/>
</dbReference>
<evidence type="ECO:0000313" key="5">
    <source>
        <dbReference type="Proteomes" id="UP000515208"/>
    </source>
</evidence>
<evidence type="ECO:0000256" key="3">
    <source>
        <dbReference type="PROSITE-ProRule" id="PRU00023"/>
    </source>
</evidence>
<accession>A0A6P3I261</accession>
<dbReference type="GeneID" id="104994083"/>
<sequence>MGPGPSLRLSVFGKQQRSLSRGAGFRLCIRLDSADKGTLARGEGVGYPSDLEPPLLTQMSFPQPRRLQDSGSEALPTKAAGGDKPQGERSGQVPVVGAQRTVAAVSLPVTVPGSRGMGSLCLARSRREDLEGSQSWRGARVSSITPVTLGHPRDACTPALPLAVRRPRLTVQLCFRFYQGDFSQMFTGNLFPEAGWRNGPQPINDKGPQPIKPFYLLIRRSGSCVLGFEGTGLIVACYHGFVDTVVILAECPHVDVNWQDSEGNTALITAAQAGHVTITNYLLNYFPGLDLERRNAFGFTALMKAAMQGRTECIRALMLAGADVHARDSRRGMSSQEWATYTGRFEAVRVIQRLLEGPCPEQFGVKYKPELPLALEAGQKPTGSKSCLQKLTDFVRSTLTSRSRQGMEDGGALDHMVKMTTSLYSPAVAIVCQTVCPESPPCVGKRRLAVKEILASRGDQDTQAQERDKGEGPEPQSQTSQAAGVSKEEAPRAGLASSQPPVAPRRASLLPLQLLRRSSVRPGVTIPKVRVSKAPAPTFQPERAARGSTKDSSHLQLPKWRYKEAKEEKRKAEEAEKQRLAAAQKEKRTSSWRKRT</sequence>
<organism evidence="5 6">
    <name type="scientific">Bison bison bison</name>
    <name type="common">North American plains bison</name>
    <dbReference type="NCBI Taxonomy" id="43346"/>
    <lineage>
        <taxon>Eukaryota</taxon>
        <taxon>Metazoa</taxon>
        <taxon>Chordata</taxon>
        <taxon>Craniata</taxon>
        <taxon>Vertebrata</taxon>
        <taxon>Euteleostomi</taxon>
        <taxon>Mammalia</taxon>
        <taxon>Eutheria</taxon>
        <taxon>Laurasiatheria</taxon>
        <taxon>Artiodactyla</taxon>
        <taxon>Ruminantia</taxon>
        <taxon>Pecora</taxon>
        <taxon>Bovidae</taxon>
        <taxon>Bovinae</taxon>
        <taxon>Bison</taxon>
    </lineage>
</organism>
<dbReference type="Pfam" id="PF12796">
    <property type="entry name" value="Ank_2"/>
    <property type="match status" value="1"/>
</dbReference>
<dbReference type="PANTHER" id="PTHR24173:SF1">
    <property type="entry name" value="ANKYRIN REPEAT DOMAIN-CONTAINING PROTEIN 33B"/>
    <property type="match status" value="1"/>
</dbReference>
<dbReference type="PROSITE" id="PS50088">
    <property type="entry name" value="ANK_REPEAT"/>
    <property type="match status" value="1"/>
</dbReference>
<keyword evidence="5" id="KW-1185">Reference proteome</keyword>
<evidence type="ECO:0000256" key="4">
    <source>
        <dbReference type="SAM" id="MobiDB-lite"/>
    </source>
</evidence>
<feature type="compositionally biased region" description="Basic and acidic residues" evidence="4">
    <location>
        <begin position="561"/>
        <end position="589"/>
    </location>
</feature>
<dbReference type="CTD" id="651746"/>
<evidence type="ECO:0000256" key="2">
    <source>
        <dbReference type="ARBA" id="ARBA00023043"/>
    </source>
</evidence>
<protein>
    <submittedName>
        <fullName evidence="6">Ankyrin repeat domain-containing protein 33B</fullName>
    </submittedName>
</protein>
<keyword evidence="1" id="KW-0677">Repeat</keyword>
<dbReference type="OrthoDB" id="10057496at2759"/>
<name>A0A6P3I261_BISBB</name>
<dbReference type="InterPro" id="IPR036770">
    <property type="entry name" value="Ankyrin_rpt-contain_sf"/>
</dbReference>
<dbReference type="Gene3D" id="1.25.40.20">
    <property type="entry name" value="Ankyrin repeat-containing domain"/>
    <property type="match status" value="1"/>
</dbReference>
<keyword evidence="2 3" id="KW-0040">ANK repeat</keyword>
<dbReference type="Proteomes" id="UP000515208">
    <property type="component" value="Unplaced"/>
</dbReference>
<gene>
    <name evidence="6" type="primary">ANKRD33B</name>
</gene>
<feature type="region of interest" description="Disordered" evidence="4">
    <location>
        <begin position="62"/>
        <end position="93"/>
    </location>
</feature>
<reference evidence="6" key="1">
    <citation type="submission" date="2025-08" db="UniProtKB">
        <authorList>
            <consortium name="RefSeq"/>
        </authorList>
    </citation>
    <scope>IDENTIFICATION</scope>
    <source>
        <tissue evidence="6">Blood</tissue>
    </source>
</reference>
<feature type="region of interest" description="Disordered" evidence="4">
    <location>
        <begin position="455"/>
        <end position="504"/>
    </location>
</feature>
<dbReference type="SUPFAM" id="SSF48403">
    <property type="entry name" value="Ankyrin repeat"/>
    <property type="match status" value="1"/>
</dbReference>